<name>A0A7W4YRQ5_9BURK</name>
<accession>A0A7W4YRQ5</accession>
<feature type="chain" id="PRO_5030853116" evidence="2">
    <location>
        <begin position="25"/>
        <end position="202"/>
    </location>
</feature>
<keyword evidence="1" id="KW-0677">Repeat</keyword>
<dbReference type="InterPro" id="IPR051726">
    <property type="entry name" value="Chitin_Synth_Reg"/>
</dbReference>
<feature type="signal peptide" evidence="2">
    <location>
        <begin position="1"/>
        <end position="24"/>
    </location>
</feature>
<organism evidence="3 4">
    <name type="scientific">Cupriavidus alkaliphilus</name>
    <dbReference type="NCBI Taxonomy" id="942866"/>
    <lineage>
        <taxon>Bacteria</taxon>
        <taxon>Pseudomonadati</taxon>
        <taxon>Pseudomonadota</taxon>
        <taxon>Betaproteobacteria</taxon>
        <taxon>Burkholderiales</taxon>
        <taxon>Burkholderiaceae</taxon>
        <taxon>Cupriavidus</taxon>
    </lineage>
</organism>
<dbReference type="PANTHER" id="PTHR46430">
    <property type="entry name" value="PROTEIN SKT5-RELATED"/>
    <property type="match status" value="1"/>
</dbReference>
<protein>
    <submittedName>
        <fullName evidence="3">TPR repeat protein</fullName>
    </submittedName>
</protein>
<comment type="caution">
    <text evidence="3">The sequence shown here is derived from an EMBL/GenBank/DDBJ whole genome shotgun (WGS) entry which is preliminary data.</text>
</comment>
<dbReference type="InterPro" id="IPR011990">
    <property type="entry name" value="TPR-like_helical_dom_sf"/>
</dbReference>
<dbReference type="InterPro" id="IPR006597">
    <property type="entry name" value="Sel1-like"/>
</dbReference>
<reference evidence="3 4" key="1">
    <citation type="submission" date="2020-08" db="EMBL/GenBank/DDBJ databases">
        <title>Genomic Encyclopedia of Type Strains, Phase IV (KMG-V): Genome sequencing to study the core and pangenomes of soil and plant-associated prokaryotes.</title>
        <authorList>
            <person name="Whitman W."/>
        </authorList>
    </citation>
    <scope>NUCLEOTIDE SEQUENCE [LARGE SCALE GENOMIC DNA]</scope>
    <source>
        <strain evidence="3 4">SLV-2362</strain>
    </source>
</reference>
<dbReference type="SMART" id="SM00671">
    <property type="entry name" value="SEL1"/>
    <property type="match status" value="2"/>
</dbReference>
<keyword evidence="2" id="KW-0732">Signal</keyword>
<evidence type="ECO:0000313" key="3">
    <source>
        <dbReference type="EMBL" id="MBB3009075.1"/>
    </source>
</evidence>
<dbReference type="RefSeq" id="WP_375790490.1">
    <property type="nucleotide sequence ID" value="NZ_FMAD01000006.1"/>
</dbReference>
<evidence type="ECO:0000256" key="2">
    <source>
        <dbReference type="SAM" id="SignalP"/>
    </source>
</evidence>
<dbReference type="EMBL" id="JACHWF010000004">
    <property type="protein sequence ID" value="MBB3009075.1"/>
    <property type="molecule type" value="Genomic_DNA"/>
</dbReference>
<evidence type="ECO:0000256" key="1">
    <source>
        <dbReference type="ARBA" id="ARBA00022737"/>
    </source>
</evidence>
<proteinExistence type="predicted"/>
<gene>
    <name evidence="3" type="ORF">FHX61_003748</name>
</gene>
<evidence type="ECO:0000313" key="4">
    <source>
        <dbReference type="Proteomes" id="UP000578036"/>
    </source>
</evidence>
<dbReference type="SUPFAM" id="SSF81901">
    <property type="entry name" value="HCP-like"/>
    <property type="match status" value="1"/>
</dbReference>
<sequence length="202" mass="22653">MYQVFRFMKIVTFLLIFGLAGCVAQTPADQLSPRSPTVRLCNGNACAEQDRRAATPQDASADADQRMQALAAVAQRDPNAAYDLGLRLLRGDGVERNSYQALQWLRQAGDNGHMQAQLALGRIYLMGFEEMGSDPAEAEAWLTRAAAQGSKEARDLIPQAQAAKVDEQSLYQVREAYRKSWMTWYGSYPYYWVWGPAGWHPR</sequence>
<dbReference type="AlphaFoldDB" id="A0A7W4YRQ5"/>
<dbReference type="PROSITE" id="PS51257">
    <property type="entry name" value="PROKAR_LIPOPROTEIN"/>
    <property type="match status" value="1"/>
</dbReference>
<dbReference type="Proteomes" id="UP000578036">
    <property type="component" value="Unassembled WGS sequence"/>
</dbReference>
<keyword evidence="4" id="KW-1185">Reference proteome</keyword>
<dbReference type="Gene3D" id="1.25.40.10">
    <property type="entry name" value="Tetratricopeptide repeat domain"/>
    <property type="match status" value="1"/>
</dbReference>
<dbReference type="Pfam" id="PF08238">
    <property type="entry name" value="Sel1"/>
    <property type="match status" value="2"/>
</dbReference>